<accession>A0A3Q0J9E9</accession>
<dbReference type="AlphaFoldDB" id="A0A3Q0J9E9"/>
<dbReference type="PaxDb" id="121845-A0A3Q0J9E9"/>
<dbReference type="GeneID" id="108253098"/>
<keyword evidence="1" id="KW-1185">Reference proteome</keyword>
<dbReference type="Proteomes" id="UP000079169">
    <property type="component" value="Unplaced"/>
</dbReference>
<gene>
    <name evidence="2" type="primary">LOC108253098</name>
</gene>
<evidence type="ECO:0000313" key="2">
    <source>
        <dbReference type="RefSeq" id="XP_026683578.1"/>
    </source>
</evidence>
<name>A0A3Q0J9E9_DIACI</name>
<organism evidence="1 2">
    <name type="scientific">Diaphorina citri</name>
    <name type="common">Asian citrus psyllid</name>
    <dbReference type="NCBI Taxonomy" id="121845"/>
    <lineage>
        <taxon>Eukaryota</taxon>
        <taxon>Metazoa</taxon>
        <taxon>Ecdysozoa</taxon>
        <taxon>Arthropoda</taxon>
        <taxon>Hexapoda</taxon>
        <taxon>Insecta</taxon>
        <taxon>Pterygota</taxon>
        <taxon>Neoptera</taxon>
        <taxon>Paraneoptera</taxon>
        <taxon>Hemiptera</taxon>
        <taxon>Sternorrhyncha</taxon>
        <taxon>Psylloidea</taxon>
        <taxon>Psyllidae</taxon>
        <taxon>Diaphorininae</taxon>
        <taxon>Diaphorina</taxon>
    </lineage>
</organism>
<protein>
    <submittedName>
        <fullName evidence="2">Uncharacterized protein LOC108253098</fullName>
    </submittedName>
</protein>
<dbReference type="KEGG" id="dci:108253098"/>
<dbReference type="STRING" id="121845.A0A3Q0J9E9"/>
<dbReference type="RefSeq" id="XP_026683578.1">
    <property type="nucleotide sequence ID" value="XM_026827777.1"/>
</dbReference>
<proteinExistence type="predicted"/>
<reference evidence="2" key="1">
    <citation type="submission" date="2025-08" db="UniProtKB">
        <authorList>
            <consortium name="RefSeq"/>
        </authorList>
    </citation>
    <scope>IDENTIFICATION</scope>
</reference>
<evidence type="ECO:0000313" key="1">
    <source>
        <dbReference type="Proteomes" id="UP000079169"/>
    </source>
</evidence>
<sequence length="115" mass="12449">MCQDGYQGVPSDLNIGCQPERSAPKNECTKDQDCSRGLVCNQNPETGYRKCVNLCTSTACGANEVCTVDEQGAPVCECKPGGAVFRVLKLGKLCSTENVFIAIRTRFPRWSPNVA</sequence>